<dbReference type="Proteomes" id="UP000024635">
    <property type="component" value="Unassembled WGS sequence"/>
</dbReference>
<keyword evidence="3" id="KW-1185">Reference proteome</keyword>
<evidence type="ECO:0000256" key="1">
    <source>
        <dbReference type="SAM" id="MobiDB-lite"/>
    </source>
</evidence>
<protein>
    <submittedName>
        <fullName evidence="2">Uncharacterized protein</fullName>
    </submittedName>
</protein>
<name>A0A016VF77_9BILA</name>
<reference evidence="3" key="1">
    <citation type="journal article" date="2015" name="Nat. Genet.">
        <title>The genome and transcriptome of the zoonotic hookworm Ancylostoma ceylanicum identify infection-specific gene families.</title>
        <authorList>
            <person name="Schwarz E.M."/>
            <person name="Hu Y."/>
            <person name="Antoshechkin I."/>
            <person name="Miller M.M."/>
            <person name="Sternberg P.W."/>
            <person name="Aroian R.V."/>
        </authorList>
    </citation>
    <scope>NUCLEOTIDE SEQUENCE</scope>
    <source>
        <strain evidence="3">HY135</strain>
    </source>
</reference>
<organism evidence="2 3">
    <name type="scientific">Ancylostoma ceylanicum</name>
    <dbReference type="NCBI Taxonomy" id="53326"/>
    <lineage>
        <taxon>Eukaryota</taxon>
        <taxon>Metazoa</taxon>
        <taxon>Ecdysozoa</taxon>
        <taxon>Nematoda</taxon>
        <taxon>Chromadorea</taxon>
        <taxon>Rhabditida</taxon>
        <taxon>Rhabditina</taxon>
        <taxon>Rhabditomorpha</taxon>
        <taxon>Strongyloidea</taxon>
        <taxon>Ancylostomatidae</taxon>
        <taxon>Ancylostomatinae</taxon>
        <taxon>Ancylostoma</taxon>
    </lineage>
</organism>
<accession>A0A016VF77</accession>
<dbReference type="AlphaFoldDB" id="A0A016VF77"/>
<feature type="region of interest" description="Disordered" evidence="1">
    <location>
        <begin position="45"/>
        <end position="71"/>
    </location>
</feature>
<evidence type="ECO:0000313" key="2">
    <source>
        <dbReference type="EMBL" id="EYC25951.1"/>
    </source>
</evidence>
<comment type="caution">
    <text evidence="2">The sequence shown here is derived from an EMBL/GenBank/DDBJ whole genome shotgun (WGS) entry which is preliminary data.</text>
</comment>
<gene>
    <name evidence="2" type="primary">Acey_s0011.g1476</name>
    <name evidence="2" type="ORF">Y032_0011g1476</name>
</gene>
<sequence length="156" mass="18303">MALVARPVVKDSEEVPLETCLRNSRNGQVRERTRDQFPPHTRLEELRRRAEHLDERAKNEKTRRKEEHEMFVGKLRDARSAVSAEQMLTEKYKQENVLLAKDLGRLRWSISQSQVEVMENDPSSTEEVMLAQLARSSVARNNMHKIEDLRTVTMEY</sequence>
<proteinExistence type="predicted"/>
<dbReference type="EMBL" id="JARK01001347">
    <property type="protein sequence ID" value="EYC25951.1"/>
    <property type="molecule type" value="Genomic_DNA"/>
</dbReference>
<evidence type="ECO:0000313" key="3">
    <source>
        <dbReference type="Proteomes" id="UP000024635"/>
    </source>
</evidence>